<name>L9KPN4_TUPCH</name>
<evidence type="ECO:0000256" key="1">
    <source>
        <dbReference type="SAM" id="MobiDB-lite"/>
    </source>
</evidence>
<keyword evidence="2" id="KW-0689">Ribosomal protein</keyword>
<protein>
    <submittedName>
        <fullName evidence="2">40S ribosomal protein S10</fullName>
    </submittedName>
</protein>
<evidence type="ECO:0000313" key="3">
    <source>
        <dbReference type="Proteomes" id="UP000011518"/>
    </source>
</evidence>
<feature type="region of interest" description="Disordered" evidence="1">
    <location>
        <begin position="23"/>
        <end position="68"/>
    </location>
</feature>
<keyword evidence="2" id="KW-0687">Ribonucleoprotein</keyword>
<dbReference type="AlphaFoldDB" id="L9KPN4"/>
<dbReference type="STRING" id="246437.L9KPN4"/>
<feature type="compositionally biased region" description="Basic and acidic residues" evidence="1">
    <location>
        <begin position="37"/>
        <end position="56"/>
    </location>
</feature>
<reference evidence="3" key="1">
    <citation type="submission" date="2012-07" db="EMBL/GenBank/DDBJ databases">
        <title>Genome of the Chinese tree shrew, a rising model animal genetically related to primates.</title>
        <authorList>
            <person name="Zhang G."/>
            <person name="Fan Y."/>
            <person name="Yao Y."/>
            <person name="Huang Z."/>
        </authorList>
    </citation>
    <scope>NUCLEOTIDE SEQUENCE [LARGE SCALE GENOMIC DNA]</scope>
</reference>
<gene>
    <name evidence="2" type="ORF">TREES_T100010044</name>
</gene>
<organism evidence="2 3">
    <name type="scientific">Tupaia chinensis</name>
    <name type="common">Chinese tree shrew</name>
    <name type="synonym">Tupaia belangeri chinensis</name>
    <dbReference type="NCBI Taxonomy" id="246437"/>
    <lineage>
        <taxon>Eukaryota</taxon>
        <taxon>Metazoa</taxon>
        <taxon>Chordata</taxon>
        <taxon>Craniata</taxon>
        <taxon>Vertebrata</taxon>
        <taxon>Euteleostomi</taxon>
        <taxon>Mammalia</taxon>
        <taxon>Eutheria</taxon>
        <taxon>Euarchontoglires</taxon>
        <taxon>Scandentia</taxon>
        <taxon>Tupaiidae</taxon>
        <taxon>Tupaia</taxon>
    </lineage>
</organism>
<evidence type="ECO:0000313" key="2">
    <source>
        <dbReference type="EMBL" id="ELW63122.1"/>
    </source>
</evidence>
<proteinExistence type="predicted"/>
<dbReference type="EMBL" id="KB320796">
    <property type="protein sequence ID" value="ELW63122.1"/>
    <property type="molecule type" value="Genomic_DNA"/>
</dbReference>
<dbReference type="GO" id="GO:0005840">
    <property type="term" value="C:ribosome"/>
    <property type="evidence" value="ECO:0007669"/>
    <property type="project" value="UniProtKB-KW"/>
</dbReference>
<sequence>MRVSSTCGITFICPCEIMPATLCGSRPETGRPQPKGLEGERPARLTRGEADRDTYRHSAMPPGADRKAEARALSATKFQFRADLVVYMANHLSKVGGDYVVLNKLVARKKIKQEESVMI</sequence>
<accession>L9KPN4</accession>
<dbReference type="Proteomes" id="UP000011518">
    <property type="component" value="Unassembled WGS sequence"/>
</dbReference>
<keyword evidence="3" id="KW-1185">Reference proteome</keyword>
<reference evidence="3" key="2">
    <citation type="journal article" date="2013" name="Nat. Commun.">
        <title>Genome of the Chinese tree shrew.</title>
        <authorList>
            <person name="Fan Y."/>
            <person name="Huang Z.Y."/>
            <person name="Cao C.C."/>
            <person name="Chen C.S."/>
            <person name="Chen Y.X."/>
            <person name="Fan D.D."/>
            <person name="He J."/>
            <person name="Hou H.L."/>
            <person name="Hu L."/>
            <person name="Hu X.T."/>
            <person name="Jiang X.T."/>
            <person name="Lai R."/>
            <person name="Lang Y.S."/>
            <person name="Liang B."/>
            <person name="Liao S.G."/>
            <person name="Mu D."/>
            <person name="Ma Y.Y."/>
            <person name="Niu Y.Y."/>
            <person name="Sun X.Q."/>
            <person name="Xia J.Q."/>
            <person name="Xiao J."/>
            <person name="Xiong Z.Q."/>
            <person name="Xu L."/>
            <person name="Yang L."/>
            <person name="Zhang Y."/>
            <person name="Zhao W."/>
            <person name="Zhao X.D."/>
            <person name="Zheng Y.T."/>
            <person name="Zhou J.M."/>
            <person name="Zhu Y.B."/>
            <person name="Zhang G.J."/>
            <person name="Wang J."/>
            <person name="Yao Y.G."/>
        </authorList>
    </citation>
    <scope>NUCLEOTIDE SEQUENCE [LARGE SCALE GENOMIC DNA]</scope>
</reference>
<dbReference type="InParanoid" id="L9KPN4"/>